<name>A0A6P5AM37_BRABE</name>
<evidence type="ECO:0000313" key="3">
    <source>
        <dbReference type="RefSeq" id="XP_019643096.1"/>
    </source>
</evidence>
<feature type="region of interest" description="Disordered" evidence="1">
    <location>
        <begin position="35"/>
        <end position="172"/>
    </location>
</feature>
<feature type="compositionally biased region" description="Polar residues" evidence="1">
    <location>
        <begin position="45"/>
        <end position="63"/>
    </location>
</feature>
<reference evidence="3" key="1">
    <citation type="submission" date="2025-08" db="UniProtKB">
        <authorList>
            <consortium name="RefSeq"/>
        </authorList>
    </citation>
    <scope>IDENTIFICATION</scope>
    <source>
        <tissue evidence="3">Gonad</tissue>
    </source>
</reference>
<accession>A0A6P5AM37</accession>
<protein>
    <submittedName>
        <fullName evidence="3">Uncharacterized protein LOC109484280</fullName>
    </submittedName>
</protein>
<sequence length="172" mass="18025">MRTARPFGIMAAEESQNPEIGSNVTAVSTSGVVSAESDVPDVKMSSPNQETSSVQTRSAQKAATTEAMVSTRAKMTISPLKPGTSRASQQAEAKSGARNFSNIFTSQGTPSVGSTAVIASTSSDPGTPKYNLRGTPSLADSQPPGSQRSTRKRTARKSTQSGHHHTPKVCMW</sequence>
<feature type="compositionally biased region" description="Polar residues" evidence="1">
    <location>
        <begin position="85"/>
        <end position="125"/>
    </location>
</feature>
<evidence type="ECO:0000256" key="1">
    <source>
        <dbReference type="SAM" id="MobiDB-lite"/>
    </source>
</evidence>
<evidence type="ECO:0000313" key="2">
    <source>
        <dbReference type="Proteomes" id="UP000515135"/>
    </source>
</evidence>
<proteinExistence type="predicted"/>
<keyword evidence="2" id="KW-1185">Reference proteome</keyword>
<organism evidence="2 3">
    <name type="scientific">Branchiostoma belcheri</name>
    <name type="common">Amphioxus</name>
    <dbReference type="NCBI Taxonomy" id="7741"/>
    <lineage>
        <taxon>Eukaryota</taxon>
        <taxon>Metazoa</taxon>
        <taxon>Chordata</taxon>
        <taxon>Cephalochordata</taxon>
        <taxon>Leptocardii</taxon>
        <taxon>Amphioxiformes</taxon>
        <taxon>Branchiostomatidae</taxon>
        <taxon>Branchiostoma</taxon>
    </lineage>
</organism>
<gene>
    <name evidence="3" type="primary">LOC109484280</name>
</gene>
<dbReference type="Proteomes" id="UP000515135">
    <property type="component" value="Unplaced"/>
</dbReference>
<dbReference type="AlphaFoldDB" id="A0A6P5AM37"/>
<dbReference type="KEGG" id="bbel:109484280"/>
<feature type="compositionally biased region" description="Basic residues" evidence="1">
    <location>
        <begin position="149"/>
        <end position="172"/>
    </location>
</feature>
<dbReference type="GeneID" id="109484280"/>
<dbReference type="RefSeq" id="XP_019643096.1">
    <property type="nucleotide sequence ID" value="XM_019787537.1"/>
</dbReference>